<comment type="caution">
    <text evidence="1">The sequence shown here is derived from an EMBL/GenBank/DDBJ whole genome shotgun (WGS) entry which is preliminary data.</text>
</comment>
<dbReference type="EMBL" id="NIRI02000042">
    <property type="protein sequence ID" value="KAG5451948.1"/>
    <property type="molecule type" value="Genomic_DNA"/>
</dbReference>
<dbReference type="SUPFAM" id="SSF57850">
    <property type="entry name" value="RING/U-box"/>
    <property type="match status" value="1"/>
</dbReference>
<dbReference type="InterPro" id="IPR001841">
    <property type="entry name" value="Znf_RING"/>
</dbReference>
<gene>
    <name evidence="1" type="ORF">CSKR_110364</name>
</gene>
<dbReference type="GO" id="GO:0016020">
    <property type="term" value="C:membrane"/>
    <property type="evidence" value="ECO:0007669"/>
    <property type="project" value="UniProtKB-SubCell"/>
</dbReference>
<reference evidence="1 2" key="1">
    <citation type="journal article" date="2018" name="Biotechnol. Adv.">
        <title>Improved genomic resources and new bioinformatic workflow for the carcinogenic parasite Clonorchis sinensis: Biotechnological implications.</title>
        <authorList>
            <person name="Wang D."/>
            <person name="Korhonen P.K."/>
            <person name="Gasser R.B."/>
            <person name="Young N.D."/>
        </authorList>
    </citation>
    <scope>NUCLEOTIDE SEQUENCE [LARGE SCALE GENOMIC DNA]</scope>
    <source>
        <strain evidence="1">Cs-k2</strain>
    </source>
</reference>
<dbReference type="PANTHER" id="PTHR46539">
    <property type="entry name" value="E3 UBIQUITIN-PROTEIN LIGASE ATL42"/>
    <property type="match status" value="1"/>
</dbReference>
<protein>
    <submittedName>
        <fullName evidence="1">Uncharacterized protein</fullName>
    </submittedName>
</protein>
<evidence type="ECO:0000313" key="2">
    <source>
        <dbReference type="Proteomes" id="UP000286415"/>
    </source>
</evidence>
<keyword evidence="2" id="KW-1185">Reference proteome</keyword>
<dbReference type="Proteomes" id="UP000286415">
    <property type="component" value="Unassembled WGS sequence"/>
</dbReference>
<dbReference type="PROSITE" id="PS50089">
    <property type="entry name" value="ZF_RING_2"/>
    <property type="match status" value="1"/>
</dbReference>
<dbReference type="InterPro" id="IPR013083">
    <property type="entry name" value="Znf_RING/FYVE/PHD"/>
</dbReference>
<name>A0A8T1MSM6_CLOSI</name>
<dbReference type="Pfam" id="PF13639">
    <property type="entry name" value="zf-RING_2"/>
    <property type="match status" value="1"/>
</dbReference>
<accession>A0A8T1MSM6</accession>
<dbReference type="Gene3D" id="3.30.40.10">
    <property type="entry name" value="Zinc/RING finger domain, C3HC4 (zinc finger)"/>
    <property type="match status" value="1"/>
</dbReference>
<dbReference type="GO" id="GO:0008270">
    <property type="term" value="F:zinc ion binding"/>
    <property type="evidence" value="ECO:0007669"/>
    <property type="project" value="UniProtKB-KW"/>
</dbReference>
<evidence type="ECO:0000313" key="1">
    <source>
        <dbReference type="EMBL" id="KAG5451948.1"/>
    </source>
</evidence>
<dbReference type="SMART" id="SM00184">
    <property type="entry name" value="RING"/>
    <property type="match status" value="1"/>
</dbReference>
<organism evidence="1 2">
    <name type="scientific">Clonorchis sinensis</name>
    <name type="common">Chinese liver fluke</name>
    <dbReference type="NCBI Taxonomy" id="79923"/>
    <lineage>
        <taxon>Eukaryota</taxon>
        <taxon>Metazoa</taxon>
        <taxon>Spiralia</taxon>
        <taxon>Lophotrochozoa</taxon>
        <taxon>Platyhelminthes</taxon>
        <taxon>Trematoda</taxon>
        <taxon>Digenea</taxon>
        <taxon>Opisthorchiida</taxon>
        <taxon>Opisthorchiata</taxon>
        <taxon>Opisthorchiidae</taxon>
        <taxon>Clonorchis</taxon>
    </lineage>
</organism>
<dbReference type="PANTHER" id="PTHR46539:SF23">
    <property type="entry name" value="RING-TYPE DOMAIN-CONTAINING PROTEIN"/>
    <property type="match status" value="1"/>
</dbReference>
<sequence length="836" mass="94380">MNSSVNVDSTSYPPSDPKHVTTIVVYVLLTFFTLFILTGVFGLLGFIGRRLHRAHMKRRCSRRLVAVTRKALKTLALRTLRPTDEEIVSGCDQCAVCIELYRVSDVVRILPCQHVFHKKCVDPWLLEHRSCPLCKLDILKSCGILLDSFFPLTLDELGSNHLSSDFSSSSSSSLSEPYRRSTVGNWLSGRIFSLFFGGLYRPSATCTHRYHFPMTQQHASTHECVASHPSIYSCPTQYIGHYHLPHVHRSRKEYGDIPDLTSESSTPILSACPLLWLCCCCCYFFWSDTRNATTTTSLQTCSCLHCIQPQPCPTDDAIPMSVLSDRLCDYHASFLGVSCMPVMLQLLHWRCYESHRRELEHHLLERRDFINAAQNRASSKRLRFDPSFYLTRAKLHMGTIFQKNRRQSADPPFTFRSKAVGSPSPAISNPWERHREWYCPVVSFAETTYSSQCEQKADVHYSKDGSVSSPEKRTSSPDTLLLRINDGPVTAASSNQSSLSEAVMSPIAIVSAATSSSSDGGSDPSLVLLTRPTIFNLSERQKLKRDLSTDAEPAYASDLFSDKFESIRPCSGASKSYLKRATRSYHPYSATGHWQGRTKYASRCIRKPGCQLAFPRNTRSKNIFRGLTQFKSPKQMYIQDPMPSNFREISDMPVNFNRSPPPPYHQVARGPMMVPQQQTRNLSSAYFSPFCPMCRAEKQWSHQPTSHFFDIGVPLQTRRVPCRSRLKHRERRRRRPSPNVIRVRSFEIHAHSIRCHSDDGASPADGSDNTQSGDPHIRRKLCGVRVTIEPPDVQYHHTPDTFDSAECSPTDTANSNSSDSGIRQVAGRRDLISSPG</sequence>
<proteinExistence type="predicted"/>
<dbReference type="OrthoDB" id="9984778at2759"/>
<reference evidence="1 2" key="2">
    <citation type="journal article" date="2021" name="Genomics">
        <title>High-quality reference genome for Clonorchis sinensis.</title>
        <authorList>
            <person name="Young N.D."/>
            <person name="Stroehlein A.J."/>
            <person name="Kinkar L."/>
            <person name="Wang T."/>
            <person name="Sohn W.M."/>
            <person name="Chang B.C.H."/>
            <person name="Kaur P."/>
            <person name="Weisz D."/>
            <person name="Dudchenko O."/>
            <person name="Aiden E.L."/>
            <person name="Korhonen P.K."/>
            <person name="Gasser R.B."/>
        </authorList>
    </citation>
    <scope>NUCLEOTIDE SEQUENCE [LARGE SCALE GENOMIC DNA]</scope>
    <source>
        <strain evidence="1">Cs-k2</strain>
    </source>
</reference>